<evidence type="ECO:0000313" key="2">
    <source>
        <dbReference type="EMBL" id="GAA5160312.1"/>
    </source>
</evidence>
<accession>A0ABP9QDW7</accession>
<dbReference type="SUPFAM" id="SSF109604">
    <property type="entry name" value="HD-domain/PDEase-like"/>
    <property type="match status" value="1"/>
</dbReference>
<feature type="domain" description="HD-GYP" evidence="1">
    <location>
        <begin position="110"/>
        <end position="303"/>
    </location>
</feature>
<dbReference type="PANTHER" id="PTHR43155:SF2">
    <property type="entry name" value="CYCLIC DI-GMP PHOSPHODIESTERASE PA4108"/>
    <property type="match status" value="1"/>
</dbReference>
<dbReference type="InterPro" id="IPR003607">
    <property type="entry name" value="HD/PDEase_dom"/>
</dbReference>
<dbReference type="Proteomes" id="UP001500547">
    <property type="component" value="Unassembled WGS sequence"/>
</dbReference>
<organism evidence="2 3">
    <name type="scientific">Viridibacterium curvum</name>
    <dbReference type="NCBI Taxonomy" id="1101404"/>
    <lineage>
        <taxon>Bacteria</taxon>
        <taxon>Pseudomonadati</taxon>
        <taxon>Pseudomonadota</taxon>
        <taxon>Betaproteobacteria</taxon>
        <taxon>Rhodocyclales</taxon>
        <taxon>Rhodocyclaceae</taxon>
        <taxon>Viridibacterium</taxon>
    </lineage>
</organism>
<dbReference type="PROSITE" id="PS51832">
    <property type="entry name" value="HD_GYP"/>
    <property type="match status" value="1"/>
</dbReference>
<comment type="caution">
    <text evidence="2">The sequence shown here is derived from an EMBL/GenBank/DDBJ whole genome shotgun (WGS) entry which is preliminary data.</text>
</comment>
<reference evidence="3" key="1">
    <citation type="journal article" date="2019" name="Int. J. Syst. Evol. Microbiol.">
        <title>The Global Catalogue of Microorganisms (GCM) 10K type strain sequencing project: providing services to taxonomists for standard genome sequencing and annotation.</title>
        <authorList>
            <consortium name="The Broad Institute Genomics Platform"/>
            <consortium name="The Broad Institute Genome Sequencing Center for Infectious Disease"/>
            <person name="Wu L."/>
            <person name="Ma J."/>
        </authorList>
    </citation>
    <scope>NUCLEOTIDE SEQUENCE [LARGE SCALE GENOMIC DNA]</scope>
    <source>
        <strain evidence="3">JCM 18715</strain>
    </source>
</reference>
<dbReference type="PANTHER" id="PTHR43155">
    <property type="entry name" value="CYCLIC DI-GMP PHOSPHODIESTERASE PA4108-RELATED"/>
    <property type="match status" value="1"/>
</dbReference>
<dbReference type="CDD" id="cd00077">
    <property type="entry name" value="HDc"/>
    <property type="match status" value="1"/>
</dbReference>
<dbReference type="Pfam" id="PF13487">
    <property type="entry name" value="HD_5"/>
    <property type="match status" value="1"/>
</dbReference>
<gene>
    <name evidence="2" type="ORF">GCM10025770_07880</name>
</gene>
<keyword evidence="3" id="KW-1185">Reference proteome</keyword>
<dbReference type="EMBL" id="BAABLD010000002">
    <property type="protein sequence ID" value="GAA5160312.1"/>
    <property type="molecule type" value="Genomic_DNA"/>
</dbReference>
<sequence>MHRLSASQLRVNEALPWDVLDASGQLLLRKGYVIQRDEQIERLLERGMFVDADIYKAYTAAESAPVRQAYDPLSVWQGVQAGMSALMRDQPRDGSFFHSVKVFARLVMDLCERSPDLALAAIQLKEFKRYPIAHSLHVAVLCELVARRGDFDEDSRMSLCCAALTQNIAIIELQQLLTNQKSPLTEEQRAGIVGHPEEGARLLMSLGVPDEEWLRAVLEHHEDEEGGGYPRGIRSPSLLASLLHTADVYAAMLSQRSYRKAVPAAEAAKQVYINLGQGRECPFPGLLIKEVGMYPPGSLVKLANGEVGVVWKRGQQANTPVVATLINAKGLAQMEPTRRDTSAAPEFKIVTLLPRESTMLNINFEQIWRPRN</sequence>
<dbReference type="InterPro" id="IPR037522">
    <property type="entry name" value="HD_GYP_dom"/>
</dbReference>
<name>A0ABP9QDW7_9RHOO</name>
<dbReference type="Gene3D" id="1.10.3210.10">
    <property type="entry name" value="Hypothetical protein af1432"/>
    <property type="match status" value="1"/>
</dbReference>
<proteinExistence type="predicted"/>
<evidence type="ECO:0000313" key="3">
    <source>
        <dbReference type="Proteomes" id="UP001500547"/>
    </source>
</evidence>
<evidence type="ECO:0000259" key="1">
    <source>
        <dbReference type="PROSITE" id="PS51832"/>
    </source>
</evidence>
<protein>
    <recommendedName>
        <fullName evidence="1">HD-GYP domain-containing protein</fullName>
    </recommendedName>
</protein>